<feature type="transmembrane region" description="Helical" evidence="1">
    <location>
        <begin position="431"/>
        <end position="454"/>
    </location>
</feature>
<dbReference type="AlphaFoldDB" id="A0A6J1L7K3"/>
<sequence length="571" mass="66159">MLDSGLSEYPVNANETLSRVRRLVSFVHVGNDTDCFRRDAMLTSSSEMCEFVKSKSSCSYYVETVNLLELYFCTFHLPWNSSIIFILSLIYMALLFIIFMITKYFGLPNYVTLMELVPISQYTYGYVFFGMYLMIPDYIQFMLNCSYIKNSEGTFTLSKFLGDNLRFFVLGVMMLCINGYHVNGTLWWINMFIIFIGIFYLNFVVGLKYRTVGAPDLLYSNAPLLTFNAYTFIFVLVIVLVLTLLLSYHSHIKQPRQAVADAVSVDEELPRVFSDTDMNRTPIRDDLSCYKIWWSTVNGNANMKGRNKILKFLFIPAYFVLANVIPVIDKRRPIYGWCKSVNILSFIIIPFLILRTGREFVAFLLVLCFSWLFALMVLIAFHPLRQPGRPLLCIYALVGTIITNVILFHITDELNNMTWQYMTMRFENISETIGILFFSTGDSAWLIVLLYNLIQTNRLDAAYGAVMSVVTHNIYMTLPLLVLHECYSAKNYFVFTAKLESCYVFFLVILCGTLLHVSMSSNEFRMSLFHYLIAMTTTFILFEMAVFYQWLHPFGALTYKTPPRETILHWA</sequence>
<reference evidence="3" key="1">
    <citation type="submission" date="2025-08" db="UniProtKB">
        <authorList>
            <consortium name="RefSeq"/>
        </authorList>
    </citation>
    <scope>IDENTIFICATION</scope>
    <source>
        <strain evidence="3">15085-1641.00</strain>
        <tissue evidence="3">Whole body</tissue>
    </source>
</reference>
<evidence type="ECO:0000256" key="1">
    <source>
        <dbReference type="SAM" id="Phobius"/>
    </source>
</evidence>
<dbReference type="GeneID" id="111593364"/>
<evidence type="ECO:0000313" key="3">
    <source>
        <dbReference type="RefSeq" id="XP_023161848.1"/>
    </source>
</evidence>
<feature type="transmembrane region" description="Helical" evidence="1">
    <location>
        <begin position="164"/>
        <end position="181"/>
    </location>
</feature>
<keyword evidence="1" id="KW-0812">Transmembrane</keyword>
<feature type="transmembrane region" description="Helical" evidence="1">
    <location>
        <begin position="531"/>
        <end position="551"/>
    </location>
</feature>
<feature type="transmembrane region" description="Helical" evidence="1">
    <location>
        <begin position="392"/>
        <end position="411"/>
    </location>
</feature>
<accession>A0A6J1L7K3</accession>
<organism evidence="2 3">
    <name type="scientific">Drosophila hydei</name>
    <name type="common">Fruit fly</name>
    <dbReference type="NCBI Taxonomy" id="7224"/>
    <lineage>
        <taxon>Eukaryota</taxon>
        <taxon>Metazoa</taxon>
        <taxon>Ecdysozoa</taxon>
        <taxon>Arthropoda</taxon>
        <taxon>Hexapoda</taxon>
        <taxon>Insecta</taxon>
        <taxon>Pterygota</taxon>
        <taxon>Neoptera</taxon>
        <taxon>Endopterygota</taxon>
        <taxon>Diptera</taxon>
        <taxon>Brachycera</taxon>
        <taxon>Muscomorpha</taxon>
        <taxon>Ephydroidea</taxon>
        <taxon>Drosophilidae</taxon>
        <taxon>Drosophila</taxon>
    </lineage>
</organism>
<feature type="transmembrane region" description="Helical" evidence="1">
    <location>
        <begin position="360"/>
        <end position="380"/>
    </location>
</feature>
<feature type="transmembrane region" description="Helical" evidence="1">
    <location>
        <begin position="187"/>
        <end position="207"/>
    </location>
</feature>
<keyword evidence="1" id="KW-0472">Membrane</keyword>
<keyword evidence="2" id="KW-1185">Reference proteome</keyword>
<dbReference type="OMA" id="VTHNIYM"/>
<feature type="transmembrane region" description="Helical" evidence="1">
    <location>
        <begin position="122"/>
        <end position="143"/>
    </location>
</feature>
<dbReference type="OrthoDB" id="8023723at2759"/>
<proteinExistence type="predicted"/>
<feature type="transmembrane region" description="Helical" evidence="1">
    <location>
        <begin position="227"/>
        <end position="248"/>
    </location>
</feature>
<gene>
    <name evidence="3" type="primary">LOC111593364</name>
</gene>
<evidence type="ECO:0000313" key="2">
    <source>
        <dbReference type="Proteomes" id="UP000504633"/>
    </source>
</evidence>
<dbReference type="KEGG" id="dhe:111593364"/>
<feature type="transmembrane region" description="Helical" evidence="1">
    <location>
        <begin position="461"/>
        <end position="483"/>
    </location>
</feature>
<feature type="transmembrane region" description="Helical" evidence="1">
    <location>
        <begin position="309"/>
        <end position="327"/>
    </location>
</feature>
<feature type="transmembrane region" description="Helical" evidence="1">
    <location>
        <begin position="83"/>
        <end position="102"/>
    </location>
</feature>
<dbReference type="Proteomes" id="UP000504633">
    <property type="component" value="Unplaced"/>
</dbReference>
<dbReference type="RefSeq" id="XP_023161848.1">
    <property type="nucleotide sequence ID" value="XM_023306080.2"/>
</dbReference>
<name>A0A6J1L7K3_DROHY</name>
<feature type="transmembrane region" description="Helical" evidence="1">
    <location>
        <begin position="503"/>
        <end position="519"/>
    </location>
</feature>
<keyword evidence="1" id="KW-1133">Transmembrane helix</keyword>
<protein>
    <submittedName>
        <fullName evidence="3">Uncharacterized protein LOC111593364</fullName>
    </submittedName>
</protein>